<protein>
    <submittedName>
        <fullName evidence="2">Uncharacterized protein</fullName>
    </submittedName>
</protein>
<accession>A0A1X0NHH6</accession>
<dbReference type="AlphaFoldDB" id="A0A1X0NHH6"/>
<reference evidence="2 3" key="1">
    <citation type="submission" date="2017-03" db="EMBL/GenBank/DDBJ databases">
        <title>An alternative strategy for trypanosome survival in the mammalian bloodstream revealed through genome and transcriptome analysis of the ubiquitous bovine parasite Trypanosoma (Megatrypanum) theileri.</title>
        <authorList>
            <person name="Kelly S."/>
            <person name="Ivens A."/>
            <person name="Mott A."/>
            <person name="O'Neill E."/>
            <person name="Emms D."/>
            <person name="Macleod O."/>
            <person name="Voorheis P."/>
            <person name="Matthews J."/>
            <person name="Matthews K."/>
            <person name="Carrington M."/>
        </authorList>
    </citation>
    <scope>NUCLEOTIDE SEQUENCE [LARGE SCALE GENOMIC DNA]</scope>
    <source>
        <strain evidence="2">Edinburgh</strain>
    </source>
</reference>
<comment type="caution">
    <text evidence="2">The sequence shown here is derived from an EMBL/GenBank/DDBJ whole genome shotgun (WGS) entry which is preliminary data.</text>
</comment>
<evidence type="ECO:0000313" key="2">
    <source>
        <dbReference type="EMBL" id="ORC84185.1"/>
    </source>
</evidence>
<dbReference type="EMBL" id="NBCO01000048">
    <property type="protein sequence ID" value="ORC84185.1"/>
    <property type="molecule type" value="Genomic_DNA"/>
</dbReference>
<evidence type="ECO:0000313" key="3">
    <source>
        <dbReference type="Proteomes" id="UP000192257"/>
    </source>
</evidence>
<proteinExistence type="predicted"/>
<dbReference type="OrthoDB" id="274872at2759"/>
<gene>
    <name evidence="2" type="ORF">TM35_000481460</name>
</gene>
<feature type="region of interest" description="Disordered" evidence="1">
    <location>
        <begin position="521"/>
        <end position="541"/>
    </location>
</feature>
<dbReference type="STRING" id="67003.A0A1X0NHH6"/>
<dbReference type="VEuPathDB" id="TriTrypDB:TM35_000481460"/>
<keyword evidence="3" id="KW-1185">Reference proteome</keyword>
<feature type="compositionally biased region" description="Basic residues" evidence="1">
    <location>
        <begin position="528"/>
        <end position="537"/>
    </location>
</feature>
<dbReference type="GeneID" id="39990262"/>
<dbReference type="Proteomes" id="UP000192257">
    <property type="component" value="Unassembled WGS sequence"/>
</dbReference>
<dbReference type="RefSeq" id="XP_028878251.1">
    <property type="nucleotide sequence ID" value="XM_029030482.1"/>
</dbReference>
<sequence length="556" mass="64028">MLSSSRLFSRAGAAEPIVPYRKGSYHIVPKKHTVGRRIAVRNYLDRNRTELSDRTYMPQKVWFESYAPKQFERDHERLSHNFYNIETKLIWTAFDTPELIGILLHDETLKGATHLYSAEFLDAAIHWTRECRYWRCIGITKPFYDKHTLRAHCWHDKGMQVGTLVLSQAMRHALMDLERAVRRKELGLQPNYLWDRWGPIGFIDGAQADYLPRFAHNPYIDPDGVEVTELDVAPFNTHEQIRERYAEFIEPDLRPFEGVFRAPSHGGLTLDDMPNQEVVELYRELKAKSGSPVVLAGGAEIPPADMRALFYLTVDADLLRVARGLDTWSAVREMLQPVQEEHDEKVEALRLLENLRYDAGRVRSFLEEKCGFADFSRTPDVVLTAAVLCALKELRRVACETPWGPAAISMKGEGLWRREKKGGEEMETGKNNKEEKVGELAIEVTRCVEGALRDKRRRLWATRFAADAREESTLDFLLENFGRRAEPARNAGTTGTEFDREQEPIGRQVQRRVVDADKAQKLAEARQQKGRMWSKKKSVFDSLHQKQTQNVTYGVR</sequence>
<evidence type="ECO:0000256" key="1">
    <source>
        <dbReference type="SAM" id="MobiDB-lite"/>
    </source>
</evidence>
<name>A0A1X0NHH6_9TRYP</name>
<organism evidence="2 3">
    <name type="scientific">Trypanosoma theileri</name>
    <dbReference type="NCBI Taxonomy" id="67003"/>
    <lineage>
        <taxon>Eukaryota</taxon>
        <taxon>Discoba</taxon>
        <taxon>Euglenozoa</taxon>
        <taxon>Kinetoplastea</taxon>
        <taxon>Metakinetoplastina</taxon>
        <taxon>Trypanosomatida</taxon>
        <taxon>Trypanosomatidae</taxon>
        <taxon>Trypanosoma</taxon>
    </lineage>
</organism>